<keyword evidence="1" id="KW-0175">Coiled coil</keyword>
<accession>A0A812KM84</accession>
<comment type="caution">
    <text evidence="2">The sequence shown here is derived from an EMBL/GenBank/DDBJ whole genome shotgun (WGS) entry which is preliminary data.</text>
</comment>
<dbReference type="SUPFAM" id="SSF48452">
    <property type="entry name" value="TPR-like"/>
    <property type="match status" value="1"/>
</dbReference>
<dbReference type="InterPro" id="IPR011990">
    <property type="entry name" value="TPR-like_helical_dom_sf"/>
</dbReference>
<evidence type="ECO:0000313" key="2">
    <source>
        <dbReference type="EMBL" id="CAE7230779.1"/>
    </source>
</evidence>
<sequence>MATLQEHEALPSRRSAGAFPLRGYGRQELFIADRAGPVSAGVVSRNLEEVFTTTGTAEEARRGAEQLAEAARRTSDERLRVLALCKRAEAGVLEPELRPEIADEALSAVREARSLCDELGDFEEGEAAATWQTESSIVVKLIVRFVAEVSYASARCQVRFAPGDEEAQAWEKRERDRALDEGSDAAALCRVLGCRKGEAASLSTVGDAYHVMKDATKAVDYHKQALAVFKDMGDKSCVAFAYTKISEDYRELKLDAKKASNNMKQAIVLFQELQNAQEEGQCWHHLARIHAMAGEAESVIECITNARTLFQAVKDHASETRAMETLVQMLLDNDRYEEAIKLGKEIVTVNHAAGDKEGEARSLTKLAEHLLRNYDWANAEKVASVANLLFKSLREKEGIDVTQRMKDIAEHQGKAGRLEASLAQQQDFLHLPQPLMIDPGRKKRMQEAYNAFAKAA</sequence>
<dbReference type="EMBL" id="CAJNIZ010004258">
    <property type="protein sequence ID" value="CAE7230779.1"/>
    <property type="molecule type" value="Genomic_DNA"/>
</dbReference>
<evidence type="ECO:0000313" key="3">
    <source>
        <dbReference type="Proteomes" id="UP000649617"/>
    </source>
</evidence>
<organism evidence="2 3">
    <name type="scientific">Symbiodinium pilosum</name>
    <name type="common">Dinoflagellate</name>
    <dbReference type="NCBI Taxonomy" id="2952"/>
    <lineage>
        <taxon>Eukaryota</taxon>
        <taxon>Sar</taxon>
        <taxon>Alveolata</taxon>
        <taxon>Dinophyceae</taxon>
        <taxon>Suessiales</taxon>
        <taxon>Symbiodiniaceae</taxon>
        <taxon>Symbiodinium</taxon>
    </lineage>
</organism>
<dbReference type="Gene3D" id="1.25.40.10">
    <property type="entry name" value="Tetratricopeptide repeat domain"/>
    <property type="match status" value="1"/>
</dbReference>
<feature type="coiled-coil region" evidence="1">
    <location>
        <begin position="242"/>
        <end position="276"/>
    </location>
</feature>
<dbReference type="PANTHER" id="PTHR10098:SF108">
    <property type="entry name" value="TETRATRICOPEPTIDE REPEAT PROTEIN 28"/>
    <property type="match status" value="1"/>
</dbReference>
<dbReference type="Proteomes" id="UP000649617">
    <property type="component" value="Unassembled WGS sequence"/>
</dbReference>
<protein>
    <submittedName>
        <fullName evidence="2">TTC28 protein</fullName>
    </submittedName>
</protein>
<gene>
    <name evidence="2" type="primary">TTC28</name>
    <name evidence="2" type="ORF">SPIL2461_LOCUS3504</name>
</gene>
<dbReference type="OrthoDB" id="427730at2759"/>
<evidence type="ECO:0000256" key="1">
    <source>
        <dbReference type="SAM" id="Coils"/>
    </source>
</evidence>
<dbReference type="AlphaFoldDB" id="A0A812KM84"/>
<name>A0A812KM84_SYMPI</name>
<dbReference type="PANTHER" id="PTHR10098">
    <property type="entry name" value="RAPSYN-RELATED"/>
    <property type="match status" value="1"/>
</dbReference>
<reference evidence="2" key="1">
    <citation type="submission" date="2021-02" db="EMBL/GenBank/DDBJ databases">
        <authorList>
            <person name="Dougan E. K."/>
            <person name="Rhodes N."/>
            <person name="Thang M."/>
            <person name="Chan C."/>
        </authorList>
    </citation>
    <scope>NUCLEOTIDE SEQUENCE</scope>
</reference>
<keyword evidence="3" id="KW-1185">Reference proteome</keyword>
<proteinExistence type="predicted"/>